<organism evidence="4 5">
    <name type="scientific">Streptomyces eurythermus</name>
    <dbReference type="NCBI Taxonomy" id="42237"/>
    <lineage>
        <taxon>Bacteria</taxon>
        <taxon>Bacillati</taxon>
        <taxon>Actinomycetota</taxon>
        <taxon>Actinomycetes</taxon>
        <taxon>Kitasatosporales</taxon>
        <taxon>Streptomycetaceae</taxon>
        <taxon>Streptomyces</taxon>
    </lineage>
</organism>
<evidence type="ECO:0000256" key="1">
    <source>
        <dbReference type="SAM" id="MobiDB-lite"/>
    </source>
</evidence>
<dbReference type="InterPro" id="IPR010071">
    <property type="entry name" value="AA_adenyl_dom"/>
</dbReference>
<evidence type="ECO:0000313" key="5">
    <source>
        <dbReference type="Proteomes" id="UP001603418"/>
    </source>
</evidence>
<comment type="caution">
    <text evidence="4">The sequence shown here is derived from an EMBL/GenBank/DDBJ whole genome shotgun (WGS) entry which is preliminary data.</text>
</comment>
<feature type="domain" description="AMP-dependent synthetase/ligase" evidence="2">
    <location>
        <begin position="17"/>
        <end position="367"/>
    </location>
</feature>
<gene>
    <name evidence="4" type="ORF">ACF1HC_22270</name>
</gene>
<dbReference type="Pfam" id="PF00501">
    <property type="entry name" value="AMP-binding"/>
    <property type="match status" value="1"/>
</dbReference>
<dbReference type="Pfam" id="PF13193">
    <property type="entry name" value="AMP-binding_C"/>
    <property type="match status" value="1"/>
</dbReference>
<dbReference type="Proteomes" id="UP001603418">
    <property type="component" value="Unassembled WGS sequence"/>
</dbReference>
<name>A0ABW6YZH9_9ACTN</name>
<dbReference type="SUPFAM" id="SSF56801">
    <property type="entry name" value="Acetyl-CoA synthetase-like"/>
    <property type="match status" value="1"/>
</dbReference>
<dbReference type="InterPro" id="IPR025110">
    <property type="entry name" value="AMP-bd_C"/>
</dbReference>
<evidence type="ECO:0000259" key="2">
    <source>
        <dbReference type="Pfam" id="PF00501"/>
    </source>
</evidence>
<feature type="domain" description="AMP-binding enzyme C-terminal" evidence="3">
    <location>
        <begin position="426"/>
        <end position="500"/>
    </location>
</feature>
<protein>
    <submittedName>
        <fullName evidence="4">Amino acid adenylation domain-containing protein</fullName>
    </submittedName>
</protein>
<accession>A0ABW6YZH9</accession>
<dbReference type="PANTHER" id="PTHR45527:SF1">
    <property type="entry name" value="FATTY ACID SYNTHASE"/>
    <property type="match status" value="1"/>
</dbReference>
<dbReference type="NCBIfam" id="TIGR01733">
    <property type="entry name" value="AA-adenyl-dom"/>
    <property type="match status" value="1"/>
</dbReference>
<dbReference type="CDD" id="cd05930">
    <property type="entry name" value="A_NRPS"/>
    <property type="match status" value="1"/>
</dbReference>
<dbReference type="Gene3D" id="3.40.50.980">
    <property type="match status" value="2"/>
</dbReference>
<dbReference type="Gene3D" id="2.30.38.10">
    <property type="entry name" value="Luciferase, Domain 3"/>
    <property type="match status" value="1"/>
</dbReference>
<evidence type="ECO:0000259" key="3">
    <source>
        <dbReference type="Pfam" id="PF13193"/>
    </source>
</evidence>
<reference evidence="4 5" key="1">
    <citation type="submission" date="2024-10" db="EMBL/GenBank/DDBJ databases">
        <title>The Natural Products Discovery Center: Release of the First 8490 Sequenced Strains for Exploring Actinobacteria Biosynthetic Diversity.</title>
        <authorList>
            <person name="Kalkreuter E."/>
            <person name="Kautsar S.A."/>
            <person name="Yang D."/>
            <person name="Bader C.D."/>
            <person name="Teijaro C.N."/>
            <person name="Fluegel L."/>
            <person name="Davis C.M."/>
            <person name="Simpson J.R."/>
            <person name="Lauterbach L."/>
            <person name="Steele A.D."/>
            <person name="Gui C."/>
            <person name="Meng S."/>
            <person name="Li G."/>
            <person name="Viehrig K."/>
            <person name="Ye F."/>
            <person name="Su P."/>
            <person name="Kiefer A.F."/>
            <person name="Nichols A."/>
            <person name="Cepeda A.J."/>
            <person name="Yan W."/>
            <person name="Fan B."/>
            <person name="Jiang Y."/>
            <person name="Adhikari A."/>
            <person name="Zheng C.-J."/>
            <person name="Schuster L."/>
            <person name="Cowan T.M."/>
            <person name="Smanski M.J."/>
            <person name="Chevrette M.G."/>
            <person name="De Carvalho L.P.S."/>
            <person name="Shen B."/>
        </authorList>
    </citation>
    <scope>NUCLEOTIDE SEQUENCE [LARGE SCALE GENOMIC DNA]</scope>
    <source>
        <strain evidence="4 5">NPDC013366</strain>
    </source>
</reference>
<feature type="region of interest" description="Disordered" evidence="1">
    <location>
        <begin position="493"/>
        <end position="515"/>
    </location>
</feature>
<evidence type="ECO:0000313" key="4">
    <source>
        <dbReference type="EMBL" id="MFF9884300.1"/>
    </source>
</evidence>
<dbReference type="EMBL" id="JBICBM010000010">
    <property type="protein sequence ID" value="MFF9884300.1"/>
    <property type="molecule type" value="Genomic_DNA"/>
</dbReference>
<dbReference type="PANTHER" id="PTHR45527">
    <property type="entry name" value="NONRIBOSOMAL PEPTIDE SYNTHETASE"/>
    <property type="match status" value="1"/>
</dbReference>
<proteinExistence type="predicted"/>
<sequence length="515" mass="53701">MTEEPTVEPSYVDAIAAHAAGAPGAAALVTPGGVLTYGELADRIDGLARHLAAHGVGAERVCAVALERGPDAVVAMAAVSRAGGAFLTLDVDAPPPRLRAMADSARAGVLLTTAALAEKLQLTVPGPTVLMDSRAGRATAPAPAERTAPPPIVASSLAYVSHTSGSTGAPNAVLIEHRGLTRYLRFIARDYGLGPHTTALQLAPLGYDASIRDTFAPLVAGARLVLADRSVLLRAEGFAETVRRFGVDTVLSATPSLLTFLTRHEAIAPELRGLRLTVSSGESLRPFLAAGGRRALGGGLVNQYGPTECTMTSTRLHLPERPETAADLIGTPIDGVAVRLLDGGCGPVADGEVGEIHIAGAGVARGYCGRPALTAERFLPDPAGPPGTRMYRTGDLARRRPDGNLEYLGRVDRQIKIRGYRVDPAEIEGALLGHPAVTGAVVTAERDDQGRFHLVAHVSGALAGVTDAGLRAHLMRTLPFHLIPHRFVRIDRVPTTSTGKTDRRALGSPPPDRAP</sequence>
<dbReference type="RefSeq" id="WP_167513244.1">
    <property type="nucleotide sequence ID" value="NZ_JBICBM010000010.1"/>
</dbReference>
<dbReference type="InterPro" id="IPR045851">
    <property type="entry name" value="AMP-bd_C_sf"/>
</dbReference>
<keyword evidence="5" id="KW-1185">Reference proteome</keyword>
<dbReference type="InterPro" id="IPR000873">
    <property type="entry name" value="AMP-dep_synth/lig_dom"/>
</dbReference>
<dbReference type="Gene3D" id="3.30.300.30">
    <property type="match status" value="1"/>
</dbReference>